<evidence type="ECO:0000256" key="1">
    <source>
        <dbReference type="SAM" id="Phobius"/>
    </source>
</evidence>
<keyword evidence="1" id="KW-0472">Membrane</keyword>
<evidence type="ECO:0000313" key="4">
    <source>
        <dbReference type="Proteomes" id="UP000583127"/>
    </source>
</evidence>
<keyword evidence="1" id="KW-1133">Transmembrane helix</keyword>
<dbReference type="InterPro" id="IPR038522">
    <property type="entry name" value="T4/T6SS_DotU_sf"/>
</dbReference>
<dbReference type="InterPro" id="IPR017732">
    <property type="entry name" value="T4/T6SS_DotU"/>
</dbReference>
<organism evidence="3 4">
    <name type="scientific">Paraburkholderia antibiotica</name>
    <dbReference type="NCBI Taxonomy" id="2728839"/>
    <lineage>
        <taxon>Bacteria</taxon>
        <taxon>Pseudomonadati</taxon>
        <taxon>Pseudomonadota</taxon>
        <taxon>Betaproteobacteria</taxon>
        <taxon>Burkholderiales</taxon>
        <taxon>Burkholderiaceae</taxon>
        <taxon>Paraburkholderia</taxon>
    </lineage>
</organism>
<feature type="transmembrane region" description="Helical" evidence="1">
    <location>
        <begin position="186"/>
        <end position="205"/>
    </location>
</feature>
<dbReference type="PANTHER" id="PTHR38033:SF1">
    <property type="entry name" value="DOTU FAMILY TYPE IV_VI SECRETION SYSTEM PROTEIN"/>
    <property type="match status" value="1"/>
</dbReference>
<comment type="caution">
    <text evidence="3">The sequence shown here is derived from an EMBL/GenBank/DDBJ whole genome shotgun (WGS) entry which is preliminary data.</text>
</comment>
<protein>
    <submittedName>
        <fullName evidence="3">DotU family type IV/VI secretion system protein</fullName>
    </submittedName>
</protein>
<dbReference type="PANTHER" id="PTHR38033">
    <property type="entry name" value="MEMBRANE PROTEIN-RELATED"/>
    <property type="match status" value="1"/>
</dbReference>
<accession>A0A7Y0FG29</accession>
<evidence type="ECO:0000313" key="3">
    <source>
        <dbReference type="EMBL" id="NML34742.1"/>
    </source>
</evidence>
<keyword evidence="4" id="KW-1185">Reference proteome</keyword>
<dbReference type="Proteomes" id="UP000583127">
    <property type="component" value="Unassembled WGS sequence"/>
</dbReference>
<gene>
    <name evidence="3" type="ORF">HHL14_28435</name>
</gene>
<proteinExistence type="predicted"/>
<evidence type="ECO:0000259" key="2">
    <source>
        <dbReference type="Pfam" id="PF09850"/>
    </source>
</evidence>
<name>A0A7Y0FG29_9BURK</name>
<dbReference type="RefSeq" id="WP_169500930.1">
    <property type="nucleotide sequence ID" value="NZ_JABBFZ010000025.1"/>
</dbReference>
<sequence length="233" mass="25387">MMSDLPVTLLRATTLHAALLFSGAEILDVHSWRARCGTLVETLRQGMQDASYPAADIDEVSLVQCMLLDDLTLRVLSAQQRPEWLRESLQARFHGLHDGAARVWERIDVLLRDGCRDRGLLELYGIVLESSFDGGRGHAGTSLQRMKAAQCRIERGEEAESAPNQTVTVVATKNVAVPSRVVRTHWMAGVVVVAMIAVGALWLAFDTHLNAAIGRLPTATVAPAELVQKEGAS</sequence>
<reference evidence="3 4" key="1">
    <citation type="submission" date="2020-04" db="EMBL/GenBank/DDBJ databases">
        <title>Paraburkholderia sp. G-4-1-8 isolated from soil.</title>
        <authorList>
            <person name="Dahal R.H."/>
        </authorList>
    </citation>
    <scope>NUCLEOTIDE SEQUENCE [LARGE SCALE GENOMIC DNA]</scope>
    <source>
        <strain evidence="3 4">G-4-1-8</strain>
    </source>
</reference>
<feature type="domain" description="Type IV / VI secretion system DotU" evidence="2">
    <location>
        <begin position="16"/>
        <end position="205"/>
    </location>
</feature>
<keyword evidence="1" id="KW-0812">Transmembrane</keyword>
<dbReference type="AlphaFoldDB" id="A0A7Y0FG29"/>
<dbReference type="EMBL" id="JABBFZ010000025">
    <property type="protein sequence ID" value="NML34742.1"/>
    <property type="molecule type" value="Genomic_DNA"/>
</dbReference>
<dbReference type="Gene3D" id="1.25.40.590">
    <property type="entry name" value="Type IV / VI secretion system, DotU"/>
    <property type="match status" value="1"/>
</dbReference>
<dbReference type="Pfam" id="PF09850">
    <property type="entry name" value="DotU"/>
    <property type="match status" value="1"/>
</dbReference>